<evidence type="ECO:0000313" key="1">
    <source>
        <dbReference type="EMBL" id="GAI65835.1"/>
    </source>
</evidence>
<proteinExistence type="predicted"/>
<protein>
    <submittedName>
        <fullName evidence="1">Uncharacterized protein</fullName>
    </submittedName>
</protein>
<comment type="caution">
    <text evidence="1">The sequence shown here is derived from an EMBL/GenBank/DDBJ whole genome shotgun (WGS) entry which is preliminary data.</text>
</comment>
<reference evidence="1" key="1">
    <citation type="journal article" date="2014" name="Front. Microbiol.">
        <title>High frequency of phylogenetically diverse reductive dehalogenase-homologous genes in deep subseafloor sedimentary metagenomes.</title>
        <authorList>
            <person name="Kawai M."/>
            <person name="Futagami T."/>
            <person name="Toyoda A."/>
            <person name="Takaki Y."/>
            <person name="Nishi S."/>
            <person name="Hori S."/>
            <person name="Arai W."/>
            <person name="Tsubouchi T."/>
            <person name="Morono Y."/>
            <person name="Uchiyama I."/>
            <person name="Ito T."/>
            <person name="Fujiyama A."/>
            <person name="Inagaki F."/>
            <person name="Takami H."/>
        </authorList>
    </citation>
    <scope>NUCLEOTIDE SEQUENCE</scope>
    <source>
        <strain evidence="1">Expedition CK06-06</strain>
    </source>
</reference>
<dbReference type="EMBL" id="BARW01004708">
    <property type="protein sequence ID" value="GAI65835.1"/>
    <property type="molecule type" value="Genomic_DNA"/>
</dbReference>
<sequence>MYMSVNPLTGKAVDSRQNLVFDITSMSFVSLPKGKKLIRNPLRPNELVIGSRVSFNPLKPNEIVTDGKLIFDPLKGEYIRLKNGEKLVYDNIECKFVVKRKRI</sequence>
<name>X1RRK3_9ZZZZ</name>
<dbReference type="AlphaFoldDB" id="X1RRK3"/>
<organism evidence="1">
    <name type="scientific">marine sediment metagenome</name>
    <dbReference type="NCBI Taxonomy" id="412755"/>
    <lineage>
        <taxon>unclassified sequences</taxon>
        <taxon>metagenomes</taxon>
        <taxon>ecological metagenomes</taxon>
    </lineage>
</organism>
<accession>X1RRK3</accession>
<gene>
    <name evidence="1" type="ORF">S12H4_10807</name>
</gene>